<protein>
    <recommendedName>
        <fullName evidence="3">Right handed beta helix domain-containing protein</fullName>
    </recommendedName>
</protein>
<dbReference type="Proteomes" id="UP000324800">
    <property type="component" value="Unassembled WGS sequence"/>
</dbReference>
<dbReference type="EMBL" id="SNRW01036174">
    <property type="protein sequence ID" value="KAA6354515.1"/>
    <property type="molecule type" value="Genomic_DNA"/>
</dbReference>
<proteinExistence type="predicted"/>
<evidence type="ECO:0000313" key="1">
    <source>
        <dbReference type="EMBL" id="KAA6354515.1"/>
    </source>
</evidence>
<sequence length="260" mass="27574">MTERWGFRDIQINIRNSKFEECKSNNLEGGAILMKILSFESICIIDGVQFINCQGSGGGAINQQSEGSQITINGSSSFTSCSSLLNPGGAIHSILNSGGTLIENTQFESCNSANSDGGSIFASITEGYLIINKVTFIGSSCIQPGSGGAISIVQQNSYSRISITDSSFTNCKTLPGSTRYGWGGAIYIFTSIQATDLSLENFQLTDLSFFNCKASGAGNNLHILSDDTSAVGNQIKTGSLVTVKDMSNLPNIISDLYTNE</sequence>
<organism evidence="1 2">
    <name type="scientific">Streblomastix strix</name>
    <dbReference type="NCBI Taxonomy" id="222440"/>
    <lineage>
        <taxon>Eukaryota</taxon>
        <taxon>Metamonada</taxon>
        <taxon>Preaxostyla</taxon>
        <taxon>Oxymonadida</taxon>
        <taxon>Streblomastigidae</taxon>
        <taxon>Streblomastix</taxon>
    </lineage>
</organism>
<name>A0A5J4TAP8_9EUKA</name>
<accession>A0A5J4TAP8</accession>
<evidence type="ECO:0000313" key="2">
    <source>
        <dbReference type="Proteomes" id="UP000324800"/>
    </source>
</evidence>
<reference evidence="1 2" key="1">
    <citation type="submission" date="2019-03" db="EMBL/GenBank/DDBJ databases">
        <title>Single cell metagenomics reveals metabolic interactions within the superorganism composed of flagellate Streblomastix strix and complex community of Bacteroidetes bacteria on its surface.</title>
        <authorList>
            <person name="Treitli S.C."/>
            <person name="Kolisko M."/>
            <person name="Husnik F."/>
            <person name="Keeling P."/>
            <person name="Hampl V."/>
        </authorList>
    </citation>
    <scope>NUCLEOTIDE SEQUENCE [LARGE SCALE GENOMIC DNA]</scope>
    <source>
        <strain evidence="1">ST1C</strain>
    </source>
</reference>
<dbReference type="OrthoDB" id="10693331at2759"/>
<dbReference type="AlphaFoldDB" id="A0A5J4TAP8"/>
<dbReference type="SUPFAM" id="SSF51126">
    <property type="entry name" value="Pectin lyase-like"/>
    <property type="match status" value="1"/>
</dbReference>
<dbReference type="InterPro" id="IPR011050">
    <property type="entry name" value="Pectin_lyase_fold/virulence"/>
</dbReference>
<evidence type="ECO:0008006" key="3">
    <source>
        <dbReference type="Google" id="ProtNLM"/>
    </source>
</evidence>
<comment type="caution">
    <text evidence="1">The sequence shown here is derived from an EMBL/GenBank/DDBJ whole genome shotgun (WGS) entry which is preliminary data.</text>
</comment>
<feature type="non-terminal residue" evidence="1">
    <location>
        <position position="260"/>
    </location>
</feature>
<gene>
    <name evidence="1" type="ORF">EZS28_049958</name>
</gene>